<dbReference type="InterPro" id="IPR013154">
    <property type="entry name" value="ADH-like_N"/>
</dbReference>
<dbReference type="Pfam" id="PF08240">
    <property type="entry name" value="ADH_N"/>
    <property type="match status" value="1"/>
</dbReference>
<protein>
    <submittedName>
        <fullName evidence="6">Galactitol-1-phosphate 5-dehydrogenase</fullName>
    </submittedName>
</protein>
<keyword evidence="1 4" id="KW-0479">Metal-binding</keyword>
<dbReference type="GO" id="GO:0008270">
    <property type="term" value="F:zinc ion binding"/>
    <property type="evidence" value="ECO:0007669"/>
    <property type="project" value="InterPro"/>
</dbReference>
<comment type="similarity">
    <text evidence="4">Belongs to the zinc-containing alcohol dehydrogenase family.</text>
</comment>
<dbReference type="PANTHER" id="PTHR43401">
    <property type="entry name" value="L-THREONINE 3-DEHYDROGENASE"/>
    <property type="match status" value="1"/>
</dbReference>
<dbReference type="EMBL" id="CAAHFG010000001">
    <property type="protein sequence ID" value="VGO14338.1"/>
    <property type="molecule type" value="Genomic_DNA"/>
</dbReference>
<dbReference type="SMART" id="SM00829">
    <property type="entry name" value="PKS_ER"/>
    <property type="match status" value="1"/>
</dbReference>
<evidence type="ECO:0000256" key="2">
    <source>
        <dbReference type="ARBA" id="ARBA00022833"/>
    </source>
</evidence>
<dbReference type="InterPro" id="IPR036291">
    <property type="entry name" value="NAD(P)-bd_dom_sf"/>
</dbReference>
<dbReference type="PANTHER" id="PTHR43401:SF2">
    <property type="entry name" value="L-THREONINE 3-DEHYDROGENASE"/>
    <property type="match status" value="1"/>
</dbReference>
<dbReference type="Gene3D" id="3.40.50.720">
    <property type="entry name" value="NAD(P)-binding Rossmann-like Domain"/>
    <property type="match status" value="1"/>
</dbReference>
<reference evidence="6 7" key="1">
    <citation type="submission" date="2019-04" db="EMBL/GenBank/DDBJ databases">
        <authorList>
            <person name="Van Vliet M D."/>
        </authorList>
    </citation>
    <scope>NUCLEOTIDE SEQUENCE [LARGE SCALE GENOMIC DNA]</scope>
    <source>
        <strain evidence="6 7">F1</strain>
    </source>
</reference>
<feature type="domain" description="Enoyl reductase (ER)" evidence="5">
    <location>
        <begin position="8"/>
        <end position="342"/>
    </location>
</feature>
<dbReference type="PROSITE" id="PS00059">
    <property type="entry name" value="ADH_ZINC"/>
    <property type="match status" value="1"/>
</dbReference>
<evidence type="ECO:0000259" key="5">
    <source>
        <dbReference type="SMART" id="SM00829"/>
    </source>
</evidence>
<dbReference type="Proteomes" id="UP000366872">
    <property type="component" value="Unassembled WGS sequence"/>
</dbReference>
<dbReference type="InterPro" id="IPR050129">
    <property type="entry name" value="Zn_alcohol_dh"/>
</dbReference>
<keyword evidence="3" id="KW-0560">Oxidoreductase</keyword>
<dbReference type="Pfam" id="PF00107">
    <property type="entry name" value="ADH_zinc_N"/>
    <property type="match status" value="1"/>
</dbReference>
<dbReference type="AlphaFoldDB" id="A0A6C2U2V8"/>
<organism evidence="6 7">
    <name type="scientific">Pontiella desulfatans</name>
    <dbReference type="NCBI Taxonomy" id="2750659"/>
    <lineage>
        <taxon>Bacteria</taxon>
        <taxon>Pseudomonadati</taxon>
        <taxon>Kiritimatiellota</taxon>
        <taxon>Kiritimatiellia</taxon>
        <taxon>Kiritimatiellales</taxon>
        <taxon>Pontiellaceae</taxon>
        <taxon>Pontiella</taxon>
    </lineage>
</organism>
<proteinExistence type="inferred from homology"/>
<keyword evidence="7" id="KW-1185">Reference proteome</keyword>
<dbReference type="InterPro" id="IPR002328">
    <property type="entry name" value="ADH_Zn_CS"/>
</dbReference>
<gene>
    <name evidence="6" type="primary">gatD</name>
    <name evidence="6" type="ORF">PDESU_02897</name>
</gene>
<dbReference type="InterPro" id="IPR020843">
    <property type="entry name" value="ER"/>
</dbReference>
<dbReference type="SUPFAM" id="SSF51735">
    <property type="entry name" value="NAD(P)-binding Rossmann-fold domains"/>
    <property type="match status" value="1"/>
</dbReference>
<dbReference type="InterPro" id="IPR013149">
    <property type="entry name" value="ADH-like_C"/>
</dbReference>
<dbReference type="CDD" id="cd08236">
    <property type="entry name" value="sugar_DH"/>
    <property type="match status" value="1"/>
</dbReference>
<evidence type="ECO:0000256" key="1">
    <source>
        <dbReference type="ARBA" id="ARBA00022723"/>
    </source>
</evidence>
<evidence type="ECO:0000313" key="7">
    <source>
        <dbReference type="Proteomes" id="UP000366872"/>
    </source>
</evidence>
<dbReference type="InterPro" id="IPR011032">
    <property type="entry name" value="GroES-like_sf"/>
</dbReference>
<dbReference type="SUPFAM" id="SSF50129">
    <property type="entry name" value="GroES-like"/>
    <property type="match status" value="1"/>
</dbReference>
<evidence type="ECO:0000256" key="3">
    <source>
        <dbReference type="ARBA" id="ARBA00023002"/>
    </source>
</evidence>
<dbReference type="RefSeq" id="WP_136079829.1">
    <property type="nucleotide sequence ID" value="NZ_CAAHFG010000001.1"/>
</dbReference>
<evidence type="ECO:0000313" key="6">
    <source>
        <dbReference type="EMBL" id="VGO14338.1"/>
    </source>
</evidence>
<evidence type="ECO:0000256" key="4">
    <source>
        <dbReference type="RuleBase" id="RU361277"/>
    </source>
</evidence>
<sequence>MRAALRKGIKNVEVIEMEKPSPAADEVLIAVKSCGICGSDIVRIQEENPRWDEIVLGHEFAGEIVAVGESVEGWKVGDRASAAPLMPCMKCDKCAQGNYSLCKGYSFIGSRVQGAFGEFLRVPAKNLVAIGNLSYDQAAFIEPITVCLHPILRLDNLLGKDVVVTGAGTIGLLAIQIFKAMGCREIVASDISEGKLEMAKAMGATIVCNPITEPLEDVCARELEDGAHVVFESSGAGPAKISAMQVARGRGSVLLVGTSHAPITFTAPQFEAITRKELNVVGSWMNYSAPFPGAEWTTAAWMMEAGLVKVDGLQTHTFPVEQIQNAYDVIYNNEELWAKVMINF</sequence>
<comment type="cofactor">
    <cofactor evidence="4">
        <name>Zn(2+)</name>
        <dbReference type="ChEBI" id="CHEBI:29105"/>
    </cofactor>
</comment>
<dbReference type="Gene3D" id="3.90.180.10">
    <property type="entry name" value="Medium-chain alcohol dehydrogenases, catalytic domain"/>
    <property type="match status" value="1"/>
</dbReference>
<accession>A0A6C2U2V8</accession>
<dbReference type="GO" id="GO:0016616">
    <property type="term" value="F:oxidoreductase activity, acting on the CH-OH group of donors, NAD or NADP as acceptor"/>
    <property type="evidence" value="ECO:0007669"/>
    <property type="project" value="UniProtKB-ARBA"/>
</dbReference>
<name>A0A6C2U2V8_PONDE</name>
<keyword evidence="2 4" id="KW-0862">Zinc</keyword>